<keyword evidence="9" id="KW-1185">Reference proteome</keyword>
<feature type="domain" description="RNA polymerase sigma-70 region 4" evidence="7">
    <location>
        <begin position="104"/>
        <end position="152"/>
    </location>
</feature>
<proteinExistence type="inferred from homology"/>
<dbReference type="AlphaFoldDB" id="A0A848KSI4"/>
<evidence type="ECO:0000259" key="6">
    <source>
        <dbReference type="Pfam" id="PF04542"/>
    </source>
</evidence>
<dbReference type="GO" id="GO:0003677">
    <property type="term" value="F:DNA binding"/>
    <property type="evidence" value="ECO:0007669"/>
    <property type="project" value="UniProtKB-KW"/>
</dbReference>
<evidence type="ECO:0000259" key="7">
    <source>
        <dbReference type="Pfam" id="PF04545"/>
    </source>
</evidence>
<dbReference type="EMBL" id="VCQU01000011">
    <property type="protein sequence ID" value="NMN98517.1"/>
    <property type="molecule type" value="Genomic_DNA"/>
</dbReference>
<dbReference type="SUPFAM" id="SSF88946">
    <property type="entry name" value="Sigma2 domain of RNA polymerase sigma factors"/>
    <property type="match status" value="1"/>
</dbReference>
<comment type="caution">
    <text evidence="8">The sequence shown here is derived from an EMBL/GenBank/DDBJ whole genome shotgun (WGS) entry which is preliminary data.</text>
</comment>
<keyword evidence="5" id="KW-0804">Transcription</keyword>
<dbReference type="Gene3D" id="1.10.10.10">
    <property type="entry name" value="Winged helix-like DNA-binding domain superfamily/Winged helix DNA-binding domain"/>
    <property type="match status" value="1"/>
</dbReference>
<evidence type="ECO:0000256" key="3">
    <source>
        <dbReference type="ARBA" id="ARBA00023082"/>
    </source>
</evidence>
<dbReference type="Pfam" id="PF04545">
    <property type="entry name" value="Sigma70_r4"/>
    <property type="match status" value="1"/>
</dbReference>
<dbReference type="PANTHER" id="PTHR43133">
    <property type="entry name" value="RNA POLYMERASE ECF-TYPE SIGMA FACTO"/>
    <property type="match status" value="1"/>
</dbReference>
<evidence type="ECO:0000256" key="5">
    <source>
        <dbReference type="ARBA" id="ARBA00023163"/>
    </source>
</evidence>
<dbReference type="PANTHER" id="PTHR43133:SF8">
    <property type="entry name" value="RNA POLYMERASE SIGMA FACTOR HI_1459-RELATED"/>
    <property type="match status" value="1"/>
</dbReference>
<dbReference type="Proteomes" id="UP000535543">
    <property type="component" value="Unassembled WGS sequence"/>
</dbReference>
<evidence type="ECO:0000256" key="2">
    <source>
        <dbReference type="ARBA" id="ARBA00023015"/>
    </source>
</evidence>
<protein>
    <submittedName>
        <fullName evidence="8">Sigma-70 family RNA polymerase sigma factor</fullName>
    </submittedName>
</protein>
<reference evidence="8 9" key="1">
    <citation type="submission" date="2019-05" db="EMBL/GenBank/DDBJ databases">
        <authorList>
            <person name="Lee S.D."/>
        </authorList>
    </citation>
    <scope>NUCLEOTIDE SEQUENCE [LARGE SCALE GENOMIC DNA]</scope>
    <source>
        <strain evidence="8 9">YC2-7</strain>
    </source>
</reference>
<dbReference type="InterPro" id="IPR013324">
    <property type="entry name" value="RNA_pol_sigma_r3/r4-like"/>
</dbReference>
<accession>A0A848KSI4</accession>
<organism evidence="8 9">
    <name type="scientific">Antrihabitans stalactiti</name>
    <dbReference type="NCBI Taxonomy" id="2584121"/>
    <lineage>
        <taxon>Bacteria</taxon>
        <taxon>Bacillati</taxon>
        <taxon>Actinomycetota</taxon>
        <taxon>Actinomycetes</taxon>
        <taxon>Mycobacteriales</taxon>
        <taxon>Nocardiaceae</taxon>
        <taxon>Antrihabitans</taxon>
    </lineage>
</organism>
<keyword evidence="3" id="KW-0731">Sigma factor</keyword>
<dbReference type="InterPro" id="IPR007630">
    <property type="entry name" value="RNA_pol_sigma70_r4"/>
</dbReference>
<evidence type="ECO:0000256" key="4">
    <source>
        <dbReference type="ARBA" id="ARBA00023125"/>
    </source>
</evidence>
<sequence>MYREHVAPIWRYVRSRVPSDVDADDVTSEIFMQAMRSAERFDATRGTVGGWLVGIARHVVADWWRQRARESPSAEVGTDSVSDATDPEGAVLRRDGADEVRRHLGHLTPREREAVALRFGSEMTSEQIGAALGISATAARMLVYRGVGKLREVMGDD</sequence>
<dbReference type="InterPro" id="IPR013325">
    <property type="entry name" value="RNA_pol_sigma_r2"/>
</dbReference>
<dbReference type="Gene3D" id="1.10.1740.10">
    <property type="match status" value="1"/>
</dbReference>
<evidence type="ECO:0000256" key="1">
    <source>
        <dbReference type="ARBA" id="ARBA00010641"/>
    </source>
</evidence>
<reference evidence="8 9" key="2">
    <citation type="submission" date="2020-06" db="EMBL/GenBank/DDBJ databases">
        <title>Antribacter stalactiti gen. nov., sp. nov., a new member of the family Nacardiaceae isolated from a cave.</title>
        <authorList>
            <person name="Kim I.S."/>
        </authorList>
    </citation>
    <scope>NUCLEOTIDE SEQUENCE [LARGE SCALE GENOMIC DNA]</scope>
    <source>
        <strain evidence="8 9">YC2-7</strain>
    </source>
</reference>
<name>A0A848KSI4_9NOCA</name>
<dbReference type="GO" id="GO:0006352">
    <property type="term" value="P:DNA-templated transcription initiation"/>
    <property type="evidence" value="ECO:0007669"/>
    <property type="project" value="InterPro"/>
</dbReference>
<dbReference type="CDD" id="cd06171">
    <property type="entry name" value="Sigma70_r4"/>
    <property type="match status" value="1"/>
</dbReference>
<dbReference type="NCBIfam" id="TIGR02937">
    <property type="entry name" value="sigma70-ECF"/>
    <property type="match status" value="1"/>
</dbReference>
<dbReference type="SUPFAM" id="SSF88659">
    <property type="entry name" value="Sigma3 and sigma4 domains of RNA polymerase sigma factors"/>
    <property type="match status" value="1"/>
</dbReference>
<dbReference type="InterPro" id="IPR014284">
    <property type="entry name" value="RNA_pol_sigma-70_dom"/>
</dbReference>
<gene>
    <name evidence="8" type="ORF">FGL95_26120</name>
</gene>
<dbReference type="GO" id="GO:0016987">
    <property type="term" value="F:sigma factor activity"/>
    <property type="evidence" value="ECO:0007669"/>
    <property type="project" value="UniProtKB-KW"/>
</dbReference>
<feature type="domain" description="RNA polymerase sigma-70 region 2" evidence="6">
    <location>
        <begin position="1"/>
        <end position="69"/>
    </location>
</feature>
<dbReference type="InterPro" id="IPR007627">
    <property type="entry name" value="RNA_pol_sigma70_r2"/>
</dbReference>
<evidence type="ECO:0000313" key="8">
    <source>
        <dbReference type="EMBL" id="NMN98517.1"/>
    </source>
</evidence>
<keyword evidence="4" id="KW-0238">DNA-binding</keyword>
<keyword evidence="2" id="KW-0805">Transcription regulation</keyword>
<dbReference type="Pfam" id="PF04542">
    <property type="entry name" value="Sigma70_r2"/>
    <property type="match status" value="1"/>
</dbReference>
<comment type="similarity">
    <text evidence="1">Belongs to the sigma-70 factor family. ECF subfamily.</text>
</comment>
<dbReference type="InterPro" id="IPR039425">
    <property type="entry name" value="RNA_pol_sigma-70-like"/>
</dbReference>
<evidence type="ECO:0000313" key="9">
    <source>
        <dbReference type="Proteomes" id="UP000535543"/>
    </source>
</evidence>
<dbReference type="InterPro" id="IPR036388">
    <property type="entry name" value="WH-like_DNA-bd_sf"/>
</dbReference>